<evidence type="ECO:0000256" key="7">
    <source>
        <dbReference type="SAM" id="Phobius"/>
    </source>
</evidence>
<dbReference type="Gene3D" id="1.20.1740.10">
    <property type="entry name" value="Amino acid/polyamine transporter I"/>
    <property type="match status" value="1"/>
</dbReference>
<dbReference type="AlphaFoldDB" id="A0A194UZW7"/>
<organism evidence="8 9">
    <name type="scientific">Cytospora mali</name>
    <name type="common">Apple Valsa canker fungus</name>
    <name type="synonym">Valsa mali</name>
    <dbReference type="NCBI Taxonomy" id="578113"/>
    <lineage>
        <taxon>Eukaryota</taxon>
        <taxon>Fungi</taxon>
        <taxon>Dikarya</taxon>
        <taxon>Ascomycota</taxon>
        <taxon>Pezizomycotina</taxon>
        <taxon>Sordariomycetes</taxon>
        <taxon>Sordariomycetidae</taxon>
        <taxon>Diaporthales</taxon>
        <taxon>Cytosporaceae</taxon>
        <taxon>Cytospora</taxon>
    </lineage>
</organism>
<dbReference type="Proteomes" id="UP000078576">
    <property type="component" value="Unassembled WGS sequence"/>
</dbReference>
<gene>
    <name evidence="8" type="ORF">VP1G_04563</name>
</gene>
<feature type="transmembrane region" description="Helical" evidence="7">
    <location>
        <begin position="55"/>
        <end position="75"/>
    </location>
</feature>
<evidence type="ECO:0000313" key="9">
    <source>
        <dbReference type="Proteomes" id="UP000078576"/>
    </source>
</evidence>
<proteinExistence type="predicted"/>
<evidence type="ECO:0000256" key="6">
    <source>
        <dbReference type="SAM" id="MobiDB-lite"/>
    </source>
</evidence>
<dbReference type="PANTHER" id="PTHR45649:SF2">
    <property type="entry name" value="ACID PERMEASE, PUTATIVE-RELATED"/>
    <property type="match status" value="1"/>
</dbReference>
<dbReference type="InterPro" id="IPR002293">
    <property type="entry name" value="AA/rel_permease1"/>
</dbReference>
<evidence type="ECO:0000256" key="2">
    <source>
        <dbReference type="ARBA" id="ARBA00022448"/>
    </source>
</evidence>
<evidence type="ECO:0000256" key="5">
    <source>
        <dbReference type="ARBA" id="ARBA00023136"/>
    </source>
</evidence>
<reference evidence="9" key="1">
    <citation type="submission" date="2014-12" db="EMBL/GenBank/DDBJ databases">
        <title>Genome Sequence of Valsa Canker Pathogens Uncovers a Specific Adaption of Colonization on Woody Bark.</title>
        <authorList>
            <person name="Yin Z."/>
            <person name="Liu H."/>
            <person name="Gao X."/>
            <person name="Li Z."/>
            <person name="Song N."/>
            <person name="Ke X."/>
            <person name="Dai Q."/>
            <person name="Wu Y."/>
            <person name="Sun Y."/>
            <person name="Xu J.-R."/>
            <person name="Kang Z.K."/>
            <person name="Wang L."/>
            <person name="Huang L."/>
        </authorList>
    </citation>
    <scope>NUCLEOTIDE SEQUENCE [LARGE SCALE GENOMIC DNA]</scope>
    <source>
        <strain evidence="9">SXYL134</strain>
    </source>
</reference>
<feature type="transmembrane region" description="Helical" evidence="7">
    <location>
        <begin position="347"/>
        <end position="371"/>
    </location>
</feature>
<dbReference type="EMBL" id="KN714697">
    <property type="protein sequence ID" value="KUI57209.1"/>
    <property type="molecule type" value="Genomic_DNA"/>
</dbReference>
<feature type="transmembrane region" description="Helical" evidence="7">
    <location>
        <begin position="208"/>
        <end position="229"/>
    </location>
</feature>
<comment type="subcellular location">
    <subcellularLocation>
        <location evidence="1">Membrane</location>
        <topology evidence="1">Multi-pass membrane protein</topology>
    </subcellularLocation>
</comment>
<dbReference type="GO" id="GO:0022857">
    <property type="term" value="F:transmembrane transporter activity"/>
    <property type="evidence" value="ECO:0007669"/>
    <property type="project" value="InterPro"/>
</dbReference>
<dbReference type="STRING" id="694573.A0A194UZW7"/>
<keyword evidence="9" id="KW-1185">Reference proteome</keyword>
<sequence>MSLTDQPKAEAVTPQVNSMHEEQGIDGSSVDHHDSTAADRADMFRLGKTQELKRNFRFLTIFGFSMILMCTWEGYLSMATVGLVNGGTAGTIWMFLICWIGFLLINTSMAEMASMAPTSGGQYHWVSEFAPRKYQKFVSYVMGWLCVLGWQTDAAAVAYLSGTTIQGLIVLNKPDYVFERWHGTLLTMAVAAFGVLFNTVLARKLPMVEGLVLVIHVFAFFGILVTLWVLSPTSSAEKVFTTFNDGGDWGSLGASTLAGITGGVLPLIGADAAVHMSEELRDASRHLPKSMIWTTICNGVMGWIMIITICFCVGDLEEVTSSATGYAFIQIFYESTGSVASATAMSVFVVFVLVAAYLTCIATASRQLFAFARDKGMPFSPWLATVSPTWDLPLNSLFVTFFTTSLLSLINIGSPTALNSITSLATNALLSSYITSIGCLIWRRWAGQPLPPSKFSLGAWSLPMNIAAEVFLVFAFVLAFFPTAPQPDPASMNWNILIYGAVAIMSVVFYFLRGRHQYDGPVEYVRKLE</sequence>
<keyword evidence="5 7" id="KW-0472">Membrane</keyword>
<feature type="compositionally biased region" description="Basic and acidic residues" evidence="6">
    <location>
        <begin position="19"/>
        <end position="32"/>
    </location>
</feature>
<name>A0A194UZW7_CYTMA</name>
<feature type="region of interest" description="Disordered" evidence="6">
    <location>
        <begin position="1"/>
        <end position="32"/>
    </location>
</feature>
<keyword evidence="2" id="KW-0813">Transport</keyword>
<evidence type="ECO:0000313" key="8">
    <source>
        <dbReference type="EMBL" id="KUI57209.1"/>
    </source>
</evidence>
<feature type="transmembrane region" description="Helical" evidence="7">
    <location>
        <begin position="181"/>
        <end position="201"/>
    </location>
</feature>
<feature type="transmembrane region" description="Helical" evidence="7">
    <location>
        <begin position="392"/>
        <end position="412"/>
    </location>
</feature>
<feature type="transmembrane region" description="Helical" evidence="7">
    <location>
        <begin position="87"/>
        <end position="105"/>
    </location>
</feature>
<feature type="transmembrane region" description="Helical" evidence="7">
    <location>
        <begin position="249"/>
        <end position="270"/>
    </location>
</feature>
<feature type="transmembrane region" description="Helical" evidence="7">
    <location>
        <begin position="494"/>
        <end position="512"/>
    </location>
</feature>
<dbReference type="GO" id="GO:0016020">
    <property type="term" value="C:membrane"/>
    <property type="evidence" value="ECO:0007669"/>
    <property type="project" value="UniProtKB-SubCell"/>
</dbReference>
<dbReference type="PIRSF" id="PIRSF006060">
    <property type="entry name" value="AA_transporter"/>
    <property type="match status" value="1"/>
</dbReference>
<evidence type="ECO:0000256" key="4">
    <source>
        <dbReference type="ARBA" id="ARBA00022989"/>
    </source>
</evidence>
<feature type="transmembrane region" description="Helical" evidence="7">
    <location>
        <begin position="462"/>
        <end position="482"/>
    </location>
</feature>
<keyword evidence="3 7" id="KW-0812">Transmembrane</keyword>
<accession>A0A194UZW7</accession>
<feature type="transmembrane region" description="Helical" evidence="7">
    <location>
        <begin position="137"/>
        <end position="161"/>
    </location>
</feature>
<feature type="transmembrane region" description="Helical" evidence="7">
    <location>
        <begin position="424"/>
        <end position="442"/>
    </location>
</feature>
<evidence type="ECO:0000256" key="1">
    <source>
        <dbReference type="ARBA" id="ARBA00004141"/>
    </source>
</evidence>
<evidence type="ECO:0008006" key="10">
    <source>
        <dbReference type="Google" id="ProtNLM"/>
    </source>
</evidence>
<dbReference type="OrthoDB" id="3257095at2759"/>
<evidence type="ECO:0000256" key="3">
    <source>
        <dbReference type="ARBA" id="ARBA00022692"/>
    </source>
</evidence>
<feature type="transmembrane region" description="Helical" evidence="7">
    <location>
        <begin position="291"/>
        <end position="316"/>
    </location>
</feature>
<protein>
    <recommendedName>
        <fullName evidence="10">Choline transport protein</fullName>
    </recommendedName>
</protein>
<dbReference type="Pfam" id="PF13520">
    <property type="entry name" value="AA_permease_2"/>
    <property type="match status" value="1"/>
</dbReference>
<keyword evidence="4 7" id="KW-1133">Transmembrane helix</keyword>
<dbReference type="PANTHER" id="PTHR45649">
    <property type="entry name" value="AMINO-ACID PERMEASE BAT1"/>
    <property type="match status" value="1"/>
</dbReference>